<dbReference type="Gene3D" id="3.90.190.10">
    <property type="entry name" value="Protein tyrosine phosphatase superfamily"/>
    <property type="match status" value="1"/>
</dbReference>
<protein>
    <recommendedName>
        <fullName evidence="2">mRNA capping enzyme adenylation domain-containing protein</fullName>
    </recommendedName>
</protein>
<dbReference type="GO" id="GO:0004484">
    <property type="term" value="F:mRNA guanylyltransferase activity"/>
    <property type="evidence" value="ECO:0007669"/>
    <property type="project" value="InterPro"/>
</dbReference>
<proteinExistence type="predicted"/>
<dbReference type="eggNOG" id="KOG2386">
    <property type="taxonomic scope" value="Eukaryota"/>
</dbReference>
<accession>K0RKR0</accession>
<name>K0RKR0_THAOC</name>
<evidence type="ECO:0000256" key="1">
    <source>
        <dbReference type="SAM" id="MobiDB-lite"/>
    </source>
</evidence>
<dbReference type="Proteomes" id="UP000266841">
    <property type="component" value="Unassembled WGS sequence"/>
</dbReference>
<keyword evidence="4" id="KW-1185">Reference proteome</keyword>
<dbReference type="GO" id="GO:0006370">
    <property type="term" value="P:7-methylguanosine mRNA capping"/>
    <property type="evidence" value="ECO:0007669"/>
    <property type="project" value="InterPro"/>
</dbReference>
<dbReference type="OrthoDB" id="44759at2759"/>
<dbReference type="OMA" id="FWDIWMS"/>
<dbReference type="GO" id="GO:0005524">
    <property type="term" value="F:ATP binding"/>
    <property type="evidence" value="ECO:0007669"/>
    <property type="project" value="InterPro"/>
</dbReference>
<dbReference type="EMBL" id="AGNL01044738">
    <property type="protein sequence ID" value="EJK49486.1"/>
    <property type="molecule type" value="Genomic_DNA"/>
</dbReference>
<feature type="compositionally biased region" description="Basic and acidic residues" evidence="1">
    <location>
        <begin position="267"/>
        <end position="289"/>
    </location>
</feature>
<evidence type="ECO:0000313" key="3">
    <source>
        <dbReference type="EMBL" id="EJK49486.1"/>
    </source>
</evidence>
<evidence type="ECO:0000259" key="2">
    <source>
        <dbReference type="Pfam" id="PF01331"/>
    </source>
</evidence>
<gene>
    <name evidence="3" type="ORF">THAOC_31635</name>
</gene>
<reference evidence="3 4" key="1">
    <citation type="journal article" date="2012" name="Genome Biol.">
        <title>Genome and low-iron response of an oceanic diatom adapted to chronic iron limitation.</title>
        <authorList>
            <person name="Lommer M."/>
            <person name="Specht M."/>
            <person name="Roy A.S."/>
            <person name="Kraemer L."/>
            <person name="Andreson R."/>
            <person name="Gutowska M.A."/>
            <person name="Wolf J."/>
            <person name="Bergner S.V."/>
            <person name="Schilhabel M.B."/>
            <person name="Klostermeier U.C."/>
            <person name="Beiko R.G."/>
            <person name="Rosenstiel P."/>
            <person name="Hippler M."/>
            <person name="Laroche J."/>
        </authorList>
    </citation>
    <scope>NUCLEOTIDE SEQUENCE [LARGE SCALE GENOMIC DNA]</scope>
    <source>
        <strain evidence="3 4">CCMP1005</strain>
    </source>
</reference>
<comment type="caution">
    <text evidence="3">The sequence shown here is derived from an EMBL/GenBank/DDBJ whole genome shotgun (WGS) entry which is preliminary data.</text>
</comment>
<dbReference type="SUPFAM" id="SSF56091">
    <property type="entry name" value="DNA ligase/mRNA capping enzyme, catalytic domain"/>
    <property type="match status" value="1"/>
</dbReference>
<dbReference type="InterPro" id="IPR029021">
    <property type="entry name" value="Prot-tyrosine_phosphatase-like"/>
</dbReference>
<dbReference type="PANTHER" id="PTHR10367:SF17">
    <property type="entry name" value="MRNA-CAPPING ENZYME"/>
    <property type="match status" value="1"/>
</dbReference>
<feature type="region of interest" description="Disordered" evidence="1">
    <location>
        <begin position="259"/>
        <end position="321"/>
    </location>
</feature>
<dbReference type="AlphaFoldDB" id="K0RKR0"/>
<organism evidence="3 4">
    <name type="scientific">Thalassiosira oceanica</name>
    <name type="common">Marine diatom</name>
    <dbReference type="NCBI Taxonomy" id="159749"/>
    <lineage>
        <taxon>Eukaryota</taxon>
        <taxon>Sar</taxon>
        <taxon>Stramenopiles</taxon>
        <taxon>Ochrophyta</taxon>
        <taxon>Bacillariophyta</taxon>
        <taxon>Coscinodiscophyceae</taxon>
        <taxon>Thalassiosirophycidae</taxon>
        <taxon>Thalassiosirales</taxon>
        <taxon>Thalassiosiraceae</taxon>
        <taxon>Thalassiosira</taxon>
    </lineage>
</organism>
<evidence type="ECO:0000313" key="4">
    <source>
        <dbReference type="Proteomes" id="UP000266841"/>
    </source>
</evidence>
<feature type="domain" description="mRNA capping enzyme adenylation" evidence="2">
    <location>
        <begin position="385"/>
        <end position="556"/>
    </location>
</feature>
<dbReference type="PANTHER" id="PTHR10367">
    <property type="entry name" value="MRNA-CAPPING ENZYME"/>
    <property type="match status" value="1"/>
</dbReference>
<sequence length="578" mass="65035">MNYAPRPPLLPWTTSTWERWAKQGRLSSTPVPRTPFLLLKGPASSLYEQKYAERDMFTVSMYCSRMMAKSMRIGLVVDCTALDIEDFEPLPSSRSSASSQFDKRTKYWHNQNEWDEFDIEFQRLSPPRDSKCGGDDPLAPKMLTEFHKIVSMFLQKNRGRASSTYIAIFDSRGGLGAASYLAAAYMCKSLKAPVHVAIAAVREATPLQPDPKDAILAKRKWGICDVRLIKDLQVRFKGRKEIILDGKVPRWWWALGPDEDADDESDEGGHEANAEGEHGDGKKRTRDEESITIPPCADDDVRPAAAKKARNGDDAAAAAPYPQLPSQILEPLQRGSSRWTRAAMVVGQLTQTEPLSSISSVLKPDESSEDLSDFQPIKSDPNLFHVTWASTRSRRGLLLILSEAVYFLEQQQDESIEISYVTNIKFPRADLTKRQHRTLIDVVLVKDIDQGASVFRFYALDLLFIDGGTVHHKPLHQRLRYLKDRVLIPRKKDEARGGEGHIYAKEPIKIRSKDYFQISKLGFVLRDVCSGVSHEANGIKFVPTGEYGLGKEKGMLAPTLTWKKGGRVPDDKLINFLS</sequence>
<dbReference type="InterPro" id="IPR051029">
    <property type="entry name" value="mRNA_Capping_Enz/RNA_Phosphat"/>
</dbReference>
<dbReference type="Gene3D" id="3.30.470.30">
    <property type="entry name" value="DNA ligase/mRNA capping enzyme"/>
    <property type="match status" value="1"/>
</dbReference>
<dbReference type="Pfam" id="PF01331">
    <property type="entry name" value="mRNA_cap_enzyme"/>
    <property type="match status" value="1"/>
</dbReference>
<dbReference type="InterPro" id="IPR001339">
    <property type="entry name" value="mRNA_cap_enzyme_adenylation"/>
</dbReference>